<reference evidence="1 2" key="1">
    <citation type="journal article" date="2015" name="Genome Announc.">
        <title>Expanding the biotechnology potential of lactobacilli through comparative genomics of 213 strains and associated genera.</title>
        <authorList>
            <person name="Sun Z."/>
            <person name="Harris H.M."/>
            <person name="McCann A."/>
            <person name="Guo C."/>
            <person name="Argimon S."/>
            <person name="Zhang W."/>
            <person name="Yang X."/>
            <person name="Jeffery I.B."/>
            <person name="Cooney J.C."/>
            <person name="Kagawa T.F."/>
            <person name="Liu W."/>
            <person name="Song Y."/>
            <person name="Salvetti E."/>
            <person name="Wrobel A."/>
            <person name="Rasinkangas P."/>
            <person name="Parkhill J."/>
            <person name="Rea M.C."/>
            <person name="O'Sullivan O."/>
            <person name="Ritari J."/>
            <person name="Douillard F.P."/>
            <person name="Paul Ross R."/>
            <person name="Yang R."/>
            <person name="Briner A.E."/>
            <person name="Felis G.E."/>
            <person name="de Vos W.M."/>
            <person name="Barrangou R."/>
            <person name="Klaenhammer T.R."/>
            <person name="Caufield P.W."/>
            <person name="Cui Y."/>
            <person name="Zhang H."/>
            <person name="O'Toole P.W."/>
        </authorList>
    </citation>
    <scope>NUCLEOTIDE SEQUENCE [LARGE SCALE GENOMIC DNA]</scope>
    <source>
        <strain evidence="1 2">DSM 18390</strain>
    </source>
</reference>
<proteinExistence type="predicted"/>
<evidence type="ECO:0000313" key="2">
    <source>
        <dbReference type="Proteomes" id="UP000051010"/>
    </source>
</evidence>
<dbReference type="Proteomes" id="UP000051010">
    <property type="component" value="Unassembled WGS sequence"/>
</dbReference>
<dbReference type="GeneID" id="83714944"/>
<evidence type="ECO:0000313" key="1">
    <source>
        <dbReference type="EMBL" id="KRM45087.1"/>
    </source>
</evidence>
<name>A0A0R1YSK8_9LACO</name>
<dbReference type="EMBL" id="AZFZ01000006">
    <property type="protein sequence ID" value="KRM45087.1"/>
    <property type="molecule type" value="Genomic_DNA"/>
</dbReference>
<gene>
    <name evidence="1" type="ORF">FD47_GL002409</name>
</gene>
<dbReference type="PATRIC" id="fig|1423786.4.peg.2526"/>
<sequence length="106" mass="12313">MAENYPENMTELNKQYLEEQKRDPTITKQQLIRRAVADAFQDFLSEAEEGHYDSGKLVGNEIQVFGINQKLRHVIKPMGTSFESDFEKDGAKLMWYLEEQANKAIK</sequence>
<dbReference type="AlphaFoldDB" id="A0A0R1YSK8"/>
<organism evidence="1 2">
    <name type="scientific">Lentilactobacillus parafarraginis DSM 18390 = JCM 14109</name>
    <dbReference type="NCBI Taxonomy" id="1423786"/>
    <lineage>
        <taxon>Bacteria</taxon>
        <taxon>Bacillati</taxon>
        <taxon>Bacillota</taxon>
        <taxon>Bacilli</taxon>
        <taxon>Lactobacillales</taxon>
        <taxon>Lactobacillaceae</taxon>
        <taxon>Lentilactobacillus</taxon>
    </lineage>
</organism>
<accession>A0A0R1YSK8</accession>
<comment type="caution">
    <text evidence="1">The sequence shown here is derived from an EMBL/GenBank/DDBJ whole genome shotgun (WGS) entry which is preliminary data.</text>
</comment>
<dbReference type="RefSeq" id="WP_008211256.1">
    <property type="nucleotide sequence ID" value="NZ_AZFZ01000006.1"/>
</dbReference>
<protein>
    <submittedName>
        <fullName evidence="1">Uncharacterized protein</fullName>
    </submittedName>
</protein>